<dbReference type="RefSeq" id="WP_015216947.1">
    <property type="nucleotide sequence ID" value="NC_019771.1"/>
</dbReference>
<proteinExistence type="predicted"/>
<keyword evidence="1" id="KW-0472">Membrane</keyword>
<gene>
    <name evidence="2" type="ordered locus">Anacy_4991</name>
</gene>
<dbReference type="EMBL" id="CP003659">
    <property type="protein sequence ID" value="AFZ60331.1"/>
    <property type="molecule type" value="Genomic_DNA"/>
</dbReference>
<reference evidence="3" key="1">
    <citation type="journal article" date="2013" name="Proc. Natl. Acad. Sci. U.S.A.">
        <title>Improving the coverage of the cyanobacterial phylum using diversity-driven genome sequencing.</title>
        <authorList>
            <person name="Shih P.M."/>
            <person name="Wu D."/>
            <person name="Latifi A."/>
            <person name="Axen S.D."/>
            <person name="Fewer D.P."/>
            <person name="Talla E."/>
            <person name="Calteau A."/>
            <person name="Cai F."/>
            <person name="Tandeau de Marsac N."/>
            <person name="Rippka R."/>
            <person name="Herdman M."/>
            <person name="Sivonen K."/>
            <person name="Coursin T."/>
            <person name="Laurent T."/>
            <person name="Goodwin L."/>
            <person name="Nolan M."/>
            <person name="Davenport K.W."/>
            <person name="Han C.S."/>
            <person name="Rubin E.M."/>
            <person name="Eisen J.A."/>
            <person name="Woyke T."/>
            <person name="Gugger M."/>
            <person name="Kerfeld C.A."/>
        </authorList>
    </citation>
    <scope>NUCLEOTIDE SEQUENCE [LARGE SCALE GENOMIC DNA]</scope>
    <source>
        <strain evidence="3">ATCC 27899 / PCC 7122</strain>
    </source>
</reference>
<evidence type="ECO:0000313" key="3">
    <source>
        <dbReference type="Proteomes" id="UP000010474"/>
    </source>
</evidence>
<evidence type="ECO:0008006" key="4">
    <source>
        <dbReference type="Google" id="ProtNLM"/>
    </source>
</evidence>
<accession>K9ZMB0</accession>
<feature type="transmembrane region" description="Helical" evidence="1">
    <location>
        <begin position="48"/>
        <end position="73"/>
    </location>
</feature>
<evidence type="ECO:0000256" key="1">
    <source>
        <dbReference type="SAM" id="Phobius"/>
    </source>
</evidence>
<sequence length="233" mass="26402">MSLTQLHQTRNLLTKGLPTKKIPKSFLWCGHLARKLSRTGRIPIPQNWGIYFLVIHKGLFTNLFTVAFTAILLTNIGINQAQASCAAPYSNLDFEQQPSSYWQIEGRGGFDVKKGYSFKGQNNAWMRNVSGWNGIRQQVRLKPNTNYILEAYVRTSANVTDGYFGVRDSQQKVWSELKFGSLPQYTKLTLQFRTGNASAYNIFTGLWALGQDSWVQVDSFSLKGPSPECFDQQ</sequence>
<dbReference type="Gene3D" id="2.60.120.260">
    <property type="entry name" value="Galactose-binding domain-like"/>
    <property type="match status" value="1"/>
</dbReference>
<keyword evidence="3" id="KW-1185">Reference proteome</keyword>
<keyword evidence="1" id="KW-1133">Transmembrane helix</keyword>
<dbReference type="KEGG" id="acy:Anacy_4991"/>
<dbReference type="PATRIC" id="fig|272123.3.peg.5413"/>
<protein>
    <recommendedName>
        <fullName evidence="4">Carbohydrate-binding CenC domain protein</fullName>
    </recommendedName>
</protein>
<dbReference type="HOGENOM" id="CLU_103636_0_0_3"/>
<dbReference type="OrthoDB" id="2487348at2"/>
<dbReference type="Proteomes" id="UP000010474">
    <property type="component" value="Chromosome"/>
</dbReference>
<dbReference type="AlphaFoldDB" id="K9ZMB0"/>
<name>K9ZMB0_ANACC</name>
<evidence type="ECO:0000313" key="2">
    <source>
        <dbReference type="EMBL" id="AFZ60331.1"/>
    </source>
</evidence>
<dbReference type="STRING" id="272123.Anacy_4991"/>
<dbReference type="eggNOG" id="ENOG5030MNE">
    <property type="taxonomic scope" value="Bacteria"/>
</dbReference>
<keyword evidence="1" id="KW-0812">Transmembrane</keyword>
<organism evidence="2 3">
    <name type="scientific">Anabaena cylindrica (strain ATCC 27899 / PCC 7122)</name>
    <dbReference type="NCBI Taxonomy" id="272123"/>
    <lineage>
        <taxon>Bacteria</taxon>
        <taxon>Bacillati</taxon>
        <taxon>Cyanobacteriota</taxon>
        <taxon>Cyanophyceae</taxon>
        <taxon>Nostocales</taxon>
        <taxon>Nostocaceae</taxon>
        <taxon>Anabaena</taxon>
    </lineage>
</organism>